<name>A0AA37MBP2_9HYPH</name>
<dbReference type="Proteomes" id="UP001055108">
    <property type="component" value="Unassembled WGS sequence"/>
</dbReference>
<feature type="chain" id="PRO_5041315185" description="DNA-binding protein" evidence="1">
    <location>
        <begin position="44"/>
        <end position="213"/>
    </location>
</feature>
<comment type="caution">
    <text evidence="2">The sequence shown here is derived from an EMBL/GenBank/DDBJ whole genome shotgun (WGS) entry which is preliminary data.</text>
</comment>
<proteinExistence type="predicted"/>
<dbReference type="EMBL" id="BPQM01000081">
    <property type="protein sequence ID" value="GJD80057.1"/>
    <property type="molecule type" value="Genomic_DNA"/>
</dbReference>
<sequence length="213" mass="22015">MSNETANDSAAPARTVKPGRNKRRLLAAAAIPLALGAAGLSLAQTNTLTAPLAPVAVSAMAPSAAVAAKGEVAEIFGNKFILQDGTGRALVETGPAGESGILVKPGESLTVQGRFENGFLHARQITRADGTVVALGPAGGPPSGLDRLRERVGLGAQPDSEALTGQVQRQGYTNIRFLGRGPRHFDVVAKAQDGRERLLHVGFDGTIREKPSL</sequence>
<keyword evidence="1" id="KW-0732">Signal</keyword>
<evidence type="ECO:0000313" key="3">
    <source>
        <dbReference type="Proteomes" id="UP001055108"/>
    </source>
</evidence>
<feature type="signal peptide" evidence="1">
    <location>
        <begin position="1"/>
        <end position="43"/>
    </location>
</feature>
<evidence type="ECO:0000256" key="1">
    <source>
        <dbReference type="SAM" id="SignalP"/>
    </source>
</evidence>
<accession>A0AA37MBP2</accession>
<protein>
    <recommendedName>
        <fullName evidence="4">DNA-binding protein</fullName>
    </recommendedName>
</protein>
<evidence type="ECO:0008006" key="4">
    <source>
        <dbReference type="Google" id="ProtNLM"/>
    </source>
</evidence>
<gene>
    <name evidence="2" type="ORF">NBEOAGPD_3292</name>
</gene>
<keyword evidence="3" id="KW-1185">Reference proteome</keyword>
<dbReference type="SUPFAM" id="SSF101756">
    <property type="entry name" value="Hypothetical protein YgiW"/>
    <property type="match status" value="1"/>
</dbReference>
<evidence type="ECO:0000313" key="2">
    <source>
        <dbReference type="EMBL" id="GJD80057.1"/>
    </source>
</evidence>
<dbReference type="AlphaFoldDB" id="A0AA37MBP2"/>
<reference evidence="2" key="1">
    <citation type="journal article" date="2016" name="Front. Microbiol.">
        <title>Genome Sequence of the Piezophilic, Mesophilic Sulfate-Reducing Bacterium Desulfovibrio indicus J2T.</title>
        <authorList>
            <person name="Cao J."/>
            <person name="Maignien L."/>
            <person name="Shao Z."/>
            <person name="Alain K."/>
            <person name="Jebbar M."/>
        </authorList>
    </citation>
    <scope>NUCLEOTIDE SEQUENCE</scope>
    <source>
        <strain evidence="2">NBRC 103626</strain>
    </source>
</reference>
<reference evidence="2" key="2">
    <citation type="submission" date="2021-08" db="EMBL/GenBank/DDBJ databases">
        <authorList>
            <person name="Tani A."/>
            <person name="Ola A."/>
            <person name="Ogura Y."/>
            <person name="Katsura K."/>
            <person name="Hayashi T."/>
        </authorList>
    </citation>
    <scope>NUCLEOTIDE SEQUENCE</scope>
    <source>
        <strain evidence="2">NBRC 103626</strain>
    </source>
</reference>
<dbReference type="InterPro" id="IPR036700">
    <property type="entry name" value="BOBF_sf"/>
</dbReference>
<organism evidence="2 3">
    <name type="scientific">Methylobacterium gregans</name>
    <dbReference type="NCBI Taxonomy" id="374424"/>
    <lineage>
        <taxon>Bacteria</taxon>
        <taxon>Pseudomonadati</taxon>
        <taxon>Pseudomonadota</taxon>
        <taxon>Alphaproteobacteria</taxon>
        <taxon>Hyphomicrobiales</taxon>
        <taxon>Methylobacteriaceae</taxon>
        <taxon>Methylobacterium</taxon>
    </lineage>
</organism>
<dbReference type="RefSeq" id="WP_238303941.1">
    <property type="nucleotide sequence ID" value="NZ_BPQM01000081.1"/>
</dbReference>